<evidence type="ECO:0000313" key="7">
    <source>
        <dbReference type="Proteomes" id="UP000464620"/>
    </source>
</evidence>
<proteinExistence type="predicted"/>
<dbReference type="Proteomes" id="UP000464620">
    <property type="component" value="Chromosome B09"/>
</dbReference>
<keyword evidence="3 5" id="KW-1133">Transmembrane helix</keyword>
<evidence type="ECO:0000313" key="6">
    <source>
        <dbReference type="EMBL" id="QHN79152.1"/>
    </source>
</evidence>
<keyword evidence="2 5" id="KW-0812">Transmembrane</keyword>
<feature type="transmembrane region" description="Helical" evidence="5">
    <location>
        <begin position="12"/>
        <end position="34"/>
    </location>
</feature>
<gene>
    <name evidence="6" type="ORF">DS421_19g667660</name>
</gene>
<dbReference type="EMBL" id="CP031001">
    <property type="protein sequence ID" value="QHN79152.1"/>
    <property type="molecule type" value="Genomic_DNA"/>
</dbReference>
<dbReference type="InterPro" id="IPR000109">
    <property type="entry name" value="POT_fam"/>
</dbReference>
<dbReference type="Gene3D" id="1.20.1250.20">
    <property type="entry name" value="MFS general substrate transporter like domains"/>
    <property type="match status" value="1"/>
</dbReference>
<name>A0A6B9VFM7_ARAHY</name>
<dbReference type="Pfam" id="PF00854">
    <property type="entry name" value="PTR2"/>
    <property type="match status" value="1"/>
</dbReference>
<accession>A0A6B9VFM7</accession>
<sequence length="130" mass="14839">MWIQIHKGWDWGFGIGTTAMLLGIIIFAVALPLYRIHPAKGTSALLEIVQVYVAAVRNRRLTLPEDPAELYAIEQDREATLETEFLPHRDIYSLKYGLNILQGIEGENKNSKKSLKDLVTEHEFEKNCLM</sequence>
<dbReference type="GO" id="GO:0016020">
    <property type="term" value="C:membrane"/>
    <property type="evidence" value="ECO:0007669"/>
    <property type="project" value="UniProtKB-SubCell"/>
</dbReference>
<organism evidence="6 7">
    <name type="scientific">Arachis hypogaea</name>
    <name type="common">Peanut</name>
    <dbReference type="NCBI Taxonomy" id="3818"/>
    <lineage>
        <taxon>Eukaryota</taxon>
        <taxon>Viridiplantae</taxon>
        <taxon>Streptophyta</taxon>
        <taxon>Embryophyta</taxon>
        <taxon>Tracheophyta</taxon>
        <taxon>Spermatophyta</taxon>
        <taxon>Magnoliopsida</taxon>
        <taxon>eudicotyledons</taxon>
        <taxon>Gunneridae</taxon>
        <taxon>Pentapetalae</taxon>
        <taxon>rosids</taxon>
        <taxon>fabids</taxon>
        <taxon>Fabales</taxon>
        <taxon>Fabaceae</taxon>
        <taxon>Papilionoideae</taxon>
        <taxon>50 kb inversion clade</taxon>
        <taxon>dalbergioids sensu lato</taxon>
        <taxon>Dalbergieae</taxon>
        <taxon>Pterocarpus clade</taxon>
        <taxon>Arachis</taxon>
    </lineage>
</organism>
<reference evidence="6 7" key="1">
    <citation type="submission" date="2020-01" db="EMBL/GenBank/DDBJ databases">
        <title>Genome sequence of Arachis hypogaea, cultivar Shitouqi.</title>
        <authorList>
            <person name="Zhuang W."/>
            <person name="Chen H."/>
            <person name="Varshney R."/>
            <person name="Wang D."/>
            <person name="Ming R."/>
        </authorList>
    </citation>
    <scope>NUCLEOTIDE SEQUENCE [LARGE SCALE GENOMIC DNA]</scope>
    <source>
        <tissue evidence="6">Young leaf</tissue>
    </source>
</reference>
<keyword evidence="4 5" id="KW-0472">Membrane</keyword>
<comment type="subcellular location">
    <subcellularLocation>
        <location evidence="1">Membrane</location>
        <topology evidence="1">Multi-pass membrane protein</topology>
    </subcellularLocation>
</comment>
<evidence type="ECO:0000256" key="2">
    <source>
        <dbReference type="ARBA" id="ARBA00022692"/>
    </source>
</evidence>
<dbReference type="AlphaFoldDB" id="A0A6B9VFM7"/>
<evidence type="ECO:0000256" key="1">
    <source>
        <dbReference type="ARBA" id="ARBA00004141"/>
    </source>
</evidence>
<protein>
    <submittedName>
        <fullName evidence="6">Protein NRT1/ PTR FAMILY 8</fullName>
    </submittedName>
</protein>
<dbReference type="GO" id="GO:0022857">
    <property type="term" value="F:transmembrane transporter activity"/>
    <property type="evidence" value="ECO:0007669"/>
    <property type="project" value="InterPro"/>
</dbReference>
<evidence type="ECO:0000256" key="3">
    <source>
        <dbReference type="ARBA" id="ARBA00022989"/>
    </source>
</evidence>
<evidence type="ECO:0000256" key="5">
    <source>
        <dbReference type="SAM" id="Phobius"/>
    </source>
</evidence>
<evidence type="ECO:0000256" key="4">
    <source>
        <dbReference type="ARBA" id="ARBA00023136"/>
    </source>
</evidence>
<dbReference type="InterPro" id="IPR036259">
    <property type="entry name" value="MFS_trans_sf"/>
</dbReference>